<dbReference type="EMBL" id="JAYMYQ010000011">
    <property type="protein sequence ID" value="KAK7305462.1"/>
    <property type="molecule type" value="Genomic_DNA"/>
</dbReference>
<reference evidence="1 2" key="1">
    <citation type="submission" date="2024-01" db="EMBL/GenBank/DDBJ databases">
        <title>The genomes of 5 underutilized Papilionoideae crops provide insights into root nodulation and disease resistanc.</title>
        <authorList>
            <person name="Jiang F."/>
        </authorList>
    </citation>
    <scope>NUCLEOTIDE SEQUENCE [LARGE SCALE GENOMIC DNA]</scope>
    <source>
        <strain evidence="1">LVBAO_FW01</strain>
        <tissue evidence="1">Leaves</tissue>
    </source>
</reference>
<organism evidence="1 2">
    <name type="scientific">Canavalia gladiata</name>
    <name type="common">Sword bean</name>
    <name type="synonym">Dolichos gladiatus</name>
    <dbReference type="NCBI Taxonomy" id="3824"/>
    <lineage>
        <taxon>Eukaryota</taxon>
        <taxon>Viridiplantae</taxon>
        <taxon>Streptophyta</taxon>
        <taxon>Embryophyta</taxon>
        <taxon>Tracheophyta</taxon>
        <taxon>Spermatophyta</taxon>
        <taxon>Magnoliopsida</taxon>
        <taxon>eudicotyledons</taxon>
        <taxon>Gunneridae</taxon>
        <taxon>Pentapetalae</taxon>
        <taxon>rosids</taxon>
        <taxon>fabids</taxon>
        <taxon>Fabales</taxon>
        <taxon>Fabaceae</taxon>
        <taxon>Papilionoideae</taxon>
        <taxon>50 kb inversion clade</taxon>
        <taxon>NPAAA clade</taxon>
        <taxon>indigoferoid/millettioid clade</taxon>
        <taxon>Phaseoleae</taxon>
        <taxon>Canavalia</taxon>
    </lineage>
</organism>
<dbReference type="Proteomes" id="UP001367508">
    <property type="component" value="Unassembled WGS sequence"/>
</dbReference>
<proteinExistence type="predicted"/>
<name>A0AAN9PPV8_CANGL</name>
<protein>
    <submittedName>
        <fullName evidence="1">Uncharacterized protein</fullName>
    </submittedName>
</protein>
<dbReference type="AlphaFoldDB" id="A0AAN9PPV8"/>
<comment type="caution">
    <text evidence="1">The sequence shown here is derived from an EMBL/GenBank/DDBJ whole genome shotgun (WGS) entry which is preliminary data.</text>
</comment>
<sequence>MWISSCIPSSSHVAFGTSSLLLEFLCSSIPLRSILYNASPYRLVPEIVIVNAKRMFNLVNPQDGFMGRA</sequence>
<keyword evidence="2" id="KW-1185">Reference proteome</keyword>
<evidence type="ECO:0000313" key="1">
    <source>
        <dbReference type="EMBL" id="KAK7305462.1"/>
    </source>
</evidence>
<accession>A0AAN9PPV8</accession>
<gene>
    <name evidence="1" type="ORF">VNO77_43368</name>
</gene>
<evidence type="ECO:0000313" key="2">
    <source>
        <dbReference type="Proteomes" id="UP001367508"/>
    </source>
</evidence>